<keyword evidence="1" id="KW-0732">Signal</keyword>
<dbReference type="EMBL" id="BPVZ01001661">
    <property type="protein sequence ID" value="GKV53654.1"/>
    <property type="molecule type" value="Genomic_DNA"/>
</dbReference>
<reference evidence="2 3" key="1">
    <citation type="journal article" date="2021" name="Commun. Biol.">
        <title>The genome of Shorea leprosula (Dipterocarpaceae) highlights the ecological relevance of drought in aseasonal tropical rainforests.</title>
        <authorList>
            <person name="Ng K.K.S."/>
            <person name="Kobayashi M.J."/>
            <person name="Fawcett J.A."/>
            <person name="Hatakeyama M."/>
            <person name="Paape T."/>
            <person name="Ng C.H."/>
            <person name="Ang C.C."/>
            <person name="Tnah L.H."/>
            <person name="Lee C.T."/>
            <person name="Nishiyama T."/>
            <person name="Sese J."/>
            <person name="O'Brien M.J."/>
            <person name="Copetti D."/>
            <person name="Mohd Noor M.I."/>
            <person name="Ong R.C."/>
            <person name="Putra M."/>
            <person name="Sireger I.Z."/>
            <person name="Indrioko S."/>
            <person name="Kosugi Y."/>
            <person name="Izuno A."/>
            <person name="Isagi Y."/>
            <person name="Lee S.L."/>
            <person name="Shimizu K.K."/>
        </authorList>
    </citation>
    <scope>NUCLEOTIDE SEQUENCE [LARGE SCALE GENOMIC DNA]</scope>
    <source>
        <strain evidence="2">214</strain>
    </source>
</reference>
<comment type="caution">
    <text evidence="2">The sequence shown here is derived from an EMBL/GenBank/DDBJ whole genome shotgun (WGS) entry which is preliminary data.</text>
</comment>
<evidence type="ECO:0000256" key="1">
    <source>
        <dbReference type="SAM" id="SignalP"/>
    </source>
</evidence>
<feature type="signal peptide" evidence="1">
    <location>
        <begin position="1"/>
        <end position="19"/>
    </location>
</feature>
<evidence type="ECO:0000313" key="3">
    <source>
        <dbReference type="Proteomes" id="UP001054252"/>
    </source>
</evidence>
<feature type="chain" id="PRO_5043865204" evidence="1">
    <location>
        <begin position="20"/>
        <end position="53"/>
    </location>
</feature>
<dbReference type="AlphaFoldDB" id="A0AAV5MXG6"/>
<sequence>MLARILASLVSFLVNWSLASLDRLTSLPRFAPGFIQDLETGIAALSSGYANAG</sequence>
<proteinExistence type="predicted"/>
<keyword evidence="3" id="KW-1185">Reference proteome</keyword>
<organism evidence="2 3">
    <name type="scientific">Rubroshorea leprosula</name>
    <dbReference type="NCBI Taxonomy" id="152421"/>
    <lineage>
        <taxon>Eukaryota</taxon>
        <taxon>Viridiplantae</taxon>
        <taxon>Streptophyta</taxon>
        <taxon>Embryophyta</taxon>
        <taxon>Tracheophyta</taxon>
        <taxon>Spermatophyta</taxon>
        <taxon>Magnoliopsida</taxon>
        <taxon>eudicotyledons</taxon>
        <taxon>Gunneridae</taxon>
        <taxon>Pentapetalae</taxon>
        <taxon>rosids</taxon>
        <taxon>malvids</taxon>
        <taxon>Malvales</taxon>
        <taxon>Dipterocarpaceae</taxon>
        <taxon>Rubroshorea</taxon>
    </lineage>
</organism>
<evidence type="ECO:0000313" key="2">
    <source>
        <dbReference type="EMBL" id="GKV53654.1"/>
    </source>
</evidence>
<gene>
    <name evidence="2" type="ORF">SLEP1_g60171</name>
</gene>
<accession>A0AAV5MXG6</accession>
<protein>
    <submittedName>
        <fullName evidence="2">Uncharacterized protein</fullName>
    </submittedName>
</protein>
<dbReference type="Proteomes" id="UP001054252">
    <property type="component" value="Unassembled WGS sequence"/>
</dbReference>
<name>A0AAV5MXG6_9ROSI</name>